<dbReference type="Proteomes" id="UP000325579">
    <property type="component" value="Unassembled WGS sequence"/>
</dbReference>
<sequence length="88" mass="9770">MPAVANYRLADAIVDGCPPPYPPHQGLTYRPETSKEICKTSGHAIMDSFQRRIGIFSCLMSTTKSPQINYPYAAEAEGREVIRLISKL</sequence>
<dbReference type="AlphaFoldDB" id="A0A5N7DQD5"/>
<proteinExistence type="predicted"/>
<keyword evidence="2" id="KW-1185">Reference proteome</keyword>
<dbReference type="OrthoDB" id="4508312at2759"/>
<dbReference type="GeneID" id="43665626"/>
<gene>
    <name evidence="1" type="ORF">BDV37DRAFT_239254</name>
</gene>
<accession>A0A5N7DQD5</accession>
<reference evidence="1 2" key="1">
    <citation type="submission" date="2019-04" db="EMBL/GenBank/DDBJ databases">
        <authorList>
            <consortium name="DOE Joint Genome Institute"/>
            <person name="Mondo S."/>
            <person name="Kjaerbolling I."/>
            <person name="Vesth T."/>
            <person name="Frisvad J.C."/>
            <person name="Nybo J.L."/>
            <person name="Theobald S."/>
            <person name="Kildgaard S."/>
            <person name="Isbrandt T."/>
            <person name="Kuo A."/>
            <person name="Sato A."/>
            <person name="Lyhne E.K."/>
            <person name="Kogle M.E."/>
            <person name="Wiebenga A."/>
            <person name="Kun R.S."/>
            <person name="Lubbers R.J."/>
            <person name="Makela M.R."/>
            <person name="Barry K."/>
            <person name="Chovatia M."/>
            <person name="Clum A."/>
            <person name="Daum C."/>
            <person name="Haridas S."/>
            <person name="He G."/>
            <person name="LaButti K."/>
            <person name="Lipzen A."/>
            <person name="Riley R."/>
            <person name="Salamov A."/>
            <person name="Simmons B.A."/>
            <person name="Magnuson J.K."/>
            <person name="Henrissat B."/>
            <person name="Mortensen U.H."/>
            <person name="Larsen T.O."/>
            <person name="Devries R.P."/>
            <person name="Grigoriev I.V."/>
            <person name="Machida M."/>
            <person name="Baker S.E."/>
            <person name="Andersen M.R."/>
            <person name="Cantor M.N."/>
            <person name="Hua S.X."/>
        </authorList>
    </citation>
    <scope>NUCLEOTIDE SEQUENCE [LARGE SCALE GENOMIC DNA]</scope>
    <source>
        <strain evidence="1 2">CBS 119388</strain>
    </source>
</reference>
<evidence type="ECO:0000313" key="1">
    <source>
        <dbReference type="EMBL" id="KAE8408263.1"/>
    </source>
</evidence>
<organism evidence="1 2">
    <name type="scientific">Aspergillus pseudonomiae</name>
    <dbReference type="NCBI Taxonomy" id="1506151"/>
    <lineage>
        <taxon>Eukaryota</taxon>
        <taxon>Fungi</taxon>
        <taxon>Dikarya</taxon>
        <taxon>Ascomycota</taxon>
        <taxon>Pezizomycotina</taxon>
        <taxon>Eurotiomycetes</taxon>
        <taxon>Eurotiomycetidae</taxon>
        <taxon>Eurotiales</taxon>
        <taxon>Aspergillaceae</taxon>
        <taxon>Aspergillus</taxon>
        <taxon>Aspergillus subgen. Circumdati</taxon>
    </lineage>
</organism>
<feature type="non-terminal residue" evidence="1">
    <location>
        <position position="88"/>
    </location>
</feature>
<evidence type="ECO:0000313" key="2">
    <source>
        <dbReference type="Proteomes" id="UP000325579"/>
    </source>
</evidence>
<name>A0A5N7DQD5_9EURO</name>
<dbReference type="RefSeq" id="XP_031945582.1">
    <property type="nucleotide sequence ID" value="XM_032080935.1"/>
</dbReference>
<dbReference type="EMBL" id="ML736744">
    <property type="protein sequence ID" value="KAE8408263.1"/>
    <property type="molecule type" value="Genomic_DNA"/>
</dbReference>
<protein>
    <submittedName>
        <fullName evidence="1">Uncharacterized protein</fullName>
    </submittedName>
</protein>